<dbReference type="CDD" id="cd00174">
    <property type="entry name" value="SH3"/>
    <property type="match status" value="1"/>
</dbReference>
<feature type="compositionally biased region" description="Polar residues" evidence="14">
    <location>
        <begin position="13"/>
        <end position="23"/>
    </location>
</feature>
<dbReference type="PANTHER" id="PTHR19332:SF1">
    <property type="entry name" value="PEROXISOMAL MEMBRANE PROTEIN PEX13"/>
    <property type="match status" value="1"/>
</dbReference>
<keyword evidence="6" id="KW-1133">Transmembrane helix</keyword>
<gene>
    <name evidence="16" type="ORF">LSTR_LSTR000496</name>
</gene>
<evidence type="ECO:0000256" key="13">
    <source>
        <dbReference type="PROSITE-ProRule" id="PRU00192"/>
    </source>
</evidence>
<comment type="similarity">
    <text evidence="1">Belongs to the peroxin-13 family.</text>
</comment>
<feature type="region of interest" description="Disordered" evidence="14">
    <location>
        <begin position="1"/>
        <end position="23"/>
    </location>
</feature>
<dbReference type="InterPro" id="IPR007223">
    <property type="entry name" value="Peroxin-13_N"/>
</dbReference>
<evidence type="ECO:0000256" key="8">
    <source>
        <dbReference type="ARBA" id="ARBA00023136"/>
    </source>
</evidence>
<dbReference type="InParanoid" id="A0A482X2T8"/>
<dbReference type="OrthoDB" id="10037838at2759"/>
<dbReference type="Pfam" id="PF04088">
    <property type="entry name" value="Peroxin-13_N"/>
    <property type="match status" value="1"/>
</dbReference>
<dbReference type="FunCoup" id="A0A482X2T8">
    <property type="interactions" value="576"/>
</dbReference>
<sequence>MNPARDPLGRATFPNNDQLTNGYSPNVVNVPNQAHFQASGKAPPLPPIPAQLMSAFQQPSFQNNMGYSAMNRYSNYQGFGTSYNNCYGGYRGLSSPYPFSGFMGNYNYGNGYGMPPGANNPSSPFSSIELFVQTVSSLSMMLESTLNATYTSMQAIAGVMDNCNRLRHYLIDFVKLGFTIQFIRKMINFCKWIVCFIRGRTYIEEETLWNAAKASTVVVEAGAEVVQRGSVWPLAAFFGLLIGGPYLVKRLFNLSTLNGDSPRNSVWDPEVHGKQECIAVYDFTTTQNGCLNLKAGEIICIPKTLKFNGWCPAMNQRNEIGLVPMNRIRPVTRKTIVTDTTNGNAATVTKTAHVSQPDNLTTSSAPCTYSVDLRPLEEKTNVINNQESNK</sequence>
<evidence type="ECO:0000256" key="10">
    <source>
        <dbReference type="ARBA" id="ARBA00029693"/>
    </source>
</evidence>
<dbReference type="Pfam" id="PF00018">
    <property type="entry name" value="SH3_1"/>
    <property type="match status" value="1"/>
</dbReference>
<dbReference type="InterPro" id="IPR036028">
    <property type="entry name" value="SH3-like_dom_sf"/>
</dbReference>
<comment type="subcellular location">
    <subcellularLocation>
        <location evidence="12">Peroxisome membrane</location>
    </subcellularLocation>
</comment>
<evidence type="ECO:0000256" key="11">
    <source>
        <dbReference type="ARBA" id="ARBA00034535"/>
    </source>
</evidence>
<evidence type="ECO:0000256" key="5">
    <source>
        <dbReference type="ARBA" id="ARBA00022927"/>
    </source>
</evidence>
<evidence type="ECO:0000256" key="7">
    <source>
        <dbReference type="ARBA" id="ARBA00023010"/>
    </source>
</evidence>
<dbReference type="GO" id="GO:0016560">
    <property type="term" value="P:protein import into peroxisome matrix, docking"/>
    <property type="evidence" value="ECO:0007669"/>
    <property type="project" value="InterPro"/>
</dbReference>
<comment type="caution">
    <text evidence="16">The sequence shown here is derived from an EMBL/GenBank/DDBJ whole genome shotgun (WGS) entry which is preliminary data.</text>
</comment>
<dbReference type="Proteomes" id="UP000291343">
    <property type="component" value="Unassembled WGS sequence"/>
</dbReference>
<dbReference type="SMR" id="A0A482X2T8"/>
<dbReference type="PANTHER" id="PTHR19332">
    <property type="entry name" value="PEROXISOMAL MEMBRANE PROTEIN PEX13"/>
    <property type="match status" value="1"/>
</dbReference>
<keyword evidence="5" id="KW-0653">Protein transport</keyword>
<dbReference type="Gene3D" id="2.30.30.40">
    <property type="entry name" value="SH3 Domains"/>
    <property type="match status" value="1"/>
</dbReference>
<evidence type="ECO:0000256" key="9">
    <source>
        <dbReference type="ARBA" id="ARBA00023140"/>
    </source>
</evidence>
<dbReference type="InterPro" id="IPR035463">
    <property type="entry name" value="Pex13"/>
</dbReference>
<dbReference type="STRING" id="195883.A0A482X2T8"/>
<evidence type="ECO:0000256" key="6">
    <source>
        <dbReference type="ARBA" id="ARBA00022989"/>
    </source>
</evidence>
<dbReference type="AlphaFoldDB" id="A0A482X2T8"/>
<feature type="domain" description="SH3" evidence="15">
    <location>
        <begin position="272"/>
        <end position="333"/>
    </location>
</feature>
<organism evidence="16 17">
    <name type="scientific">Laodelphax striatellus</name>
    <name type="common">Small brown planthopper</name>
    <name type="synonym">Delphax striatella</name>
    <dbReference type="NCBI Taxonomy" id="195883"/>
    <lineage>
        <taxon>Eukaryota</taxon>
        <taxon>Metazoa</taxon>
        <taxon>Ecdysozoa</taxon>
        <taxon>Arthropoda</taxon>
        <taxon>Hexapoda</taxon>
        <taxon>Insecta</taxon>
        <taxon>Pterygota</taxon>
        <taxon>Neoptera</taxon>
        <taxon>Paraneoptera</taxon>
        <taxon>Hemiptera</taxon>
        <taxon>Auchenorrhyncha</taxon>
        <taxon>Fulgoroidea</taxon>
        <taxon>Delphacidae</taxon>
        <taxon>Criomorphinae</taxon>
        <taxon>Laodelphax</taxon>
    </lineage>
</organism>
<name>A0A482X2T8_LAOST</name>
<dbReference type="EMBL" id="QKKF02019547">
    <property type="protein sequence ID" value="RZF39848.1"/>
    <property type="molecule type" value="Genomic_DNA"/>
</dbReference>
<evidence type="ECO:0000256" key="12">
    <source>
        <dbReference type="ARBA" id="ARBA00046271"/>
    </source>
</evidence>
<evidence type="ECO:0000256" key="1">
    <source>
        <dbReference type="ARBA" id="ARBA00006033"/>
    </source>
</evidence>
<keyword evidence="4" id="KW-0812">Transmembrane</keyword>
<keyword evidence="17" id="KW-1185">Reference proteome</keyword>
<dbReference type="PROSITE" id="PS50002">
    <property type="entry name" value="SH3"/>
    <property type="match status" value="1"/>
</dbReference>
<evidence type="ECO:0000256" key="14">
    <source>
        <dbReference type="SAM" id="MobiDB-lite"/>
    </source>
</evidence>
<evidence type="ECO:0000313" key="16">
    <source>
        <dbReference type="EMBL" id="RZF39848.1"/>
    </source>
</evidence>
<keyword evidence="7" id="KW-0811">Translocation</keyword>
<proteinExistence type="inferred from homology"/>
<dbReference type="InterPro" id="IPR001452">
    <property type="entry name" value="SH3_domain"/>
</dbReference>
<dbReference type="GO" id="GO:0005778">
    <property type="term" value="C:peroxisomal membrane"/>
    <property type="evidence" value="ECO:0007669"/>
    <property type="project" value="UniProtKB-SubCell"/>
</dbReference>
<dbReference type="GO" id="GO:1990429">
    <property type="term" value="C:peroxisomal importomer complex"/>
    <property type="evidence" value="ECO:0007669"/>
    <property type="project" value="TreeGrafter"/>
</dbReference>
<keyword evidence="8" id="KW-0472">Membrane</keyword>
<dbReference type="SMART" id="SM00326">
    <property type="entry name" value="SH3"/>
    <property type="match status" value="1"/>
</dbReference>
<evidence type="ECO:0000256" key="2">
    <source>
        <dbReference type="ARBA" id="ARBA00022443"/>
    </source>
</evidence>
<keyword evidence="9" id="KW-0576">Peroxisome</keyword>
<keyword evidence="2 13" id="KW-0728">SH3 domain</keyword>
<evidence type="ECO:0000256" key="4">
    <source>
        <dbReference type="ARBA" id="ARBA00022692"/>
    </source>
</evidence>
<evidence type="ECO:0000256" key="3">
    <source>
        <dbReference type="ARBA" id="ARBA00022448"/>
    </source>
</evidence>
<evidence type="ECO:0000259" key="15">
    <source>
        <dbReference type="PROSITE" id="PS50002"/>
    </source>
</evidence>
<keyword evidence="3" id="KW-0813">Transport</keyword>
<protein>
    <recommendedName>
        <fullName evidence="11">Peroxisomal membrane protein PEX13</fullName>
    </recommendedName>
    <alternativeName>
        <fullName evidence="10">Peroxin-13</fullName>
    </alternativeName>
</protein>
<reference evidence="16 17" key="1">
    <citation type="journal article" date="2017" name="Gigascience">
        <title>Genome sequence of the small brown planthopper, Laodelphax striatellus.</title>
        <authorList>
            <person name="Zhu J."/>
            <person name="Jiang F."/>
            <person name="Wang X."/>
            <person name="Yang P."/>
            <person name="Bao Y."/>
            <person name="Zhao W."/>
            <person name="Wang W."/>
            <person name="Lu H."/>
            <person name="Wang Q."/>
            <person name="Cui N."/>
            <person name="Li J."/>
            <person name="Chen X."/>
            <person name="Luo L."/>
            <person name="Yu J."/>
            <person name="Kang L."/>
            <person name="Cui F."/>
        </authorList>
    </citation>
    <scope>NUCLEOTIDE SEQUENCE [LARGE SCALE GENOMIC DNA]</scope>
    <source>
        <strain evidence="16">Lst14</strain>
    </source>
</reference>
<dbReference type="SUPFAM" id="SSF50044">
    <property type="entry name" value="SH3-domain"/>
    <property type="match status" value="1"/>
</dbReference>
<accession>A0A482X2T8</accession>
<evidence type="ECO:0000313" key="17">
    <source>
        <dbReference type="Proteomes" id="UP000291343"/>
    </source>
</evidence>